<keyword evidence="4" id="KW-0862">Zinc</keyword>
<dbReference type="PANTHER" id="PTHR37326">
    <property type="entry name" value="BLL3975 PROTEIN"/>
    <property type="match status" value="1"/>
</dbReference>
<comment type="caution">
    <text evidence="6">The sequence shown here is derived from an EMBL/GenBank/DDBJ whole genome shotgun (WGS) entry which is preliminary data.</text>
</comment>
<feature type="domain" description="Succinylglutamate desuccinylase/Aspartoacylase catalytic" evidence="5">
    <location>
        <begin position="47"/>
        <end position="234"/>
    </location>
</feature>
<accession>A0ABW3HUX5</accession>
<evidence type="ECO:0000256" key="3">
    <source>
        <dbReference type="ARBA" id="ARBA00022801"/>
    </source>
</evidence>
<dbReference type="Proteomes" id="UP001596989">
    <property type="component" value="Unassembled WGS sequence"/>
</dbReference>
<reference evidence="7" key="1">
    <citation type="journal article" date="2019" name="Int. J. Syst. Evol. Microbiol.">
        <title>The Global Catalogue of Microorganisms (GCM) 10K type strain sequencing project: providing services to taxonomists for standard genome sequencing and annotation.</title>
        <authorList>
            <consortium name="The Broad Institute Genomics Platform"/>
            <consortium name="The Broad Institute Genome Sequencing Center for Infectious Disease"/>
            <person name="Wu L."/>
            <person name="Ma J."/>
        </authorList>
    </citation>
    <scope>NUCLEOTIDE SEQUENCE [LARGE SCALE GENOMIC DNA]</scope>
    <source>
        <strain evidence="7">CCUG 59129</strain>
    </source>
</reference>
<dbReference type="PANTHER" id="PTHR37326:SF1">
    <property type="entry name" value="BLL3975 PROTEIN"/>
    <property type="match status" value="1"/>
</dbReference>
<evidence type="ECO:0000313" key="7">
    <source>
        <dbReference type="Proteomes" id="UP001596989"/>
    </source>
</evidence>
<dbReference type="InterPro" id="IPR053138">
    <property type="entry name" value="N-alpha-Ac-DABA_deacetylase"/>
</dbReference>
<keyword evidence="3" id="KW-0378">Hydrolase</keyword>
<evidence type="ECO:0000313" key="6">
    <source>
        <dbReference type="EMBL" id="MFD0961085.1"/>
    </source>
</evidence>
<dbReference type="SUPFAM" id="SSF53187">
    <property type="entry name" value="Zn-dependent exopeptidases"/>
    <property type="match status" value="1"/>
</dbReference>
<sequence length="354" mass="39124">MTNTISVKDFNPDQIVPGSCSNWQLTFETAEDVEAMIPLRVVKGASAGPTLLILAAVHGDEYDGVQTVIELCHELTPEKINGTVLMVPITNKLSYEGISRETPLDGRNLAREFPGSPEGTYTQRLAWHLDQTLLAKADFLLDFHSGGMIASVPTLAGYYHNDEHEHGRRSRAAAEAFGVDTIWAHSTVGPGRTVSRATDRGIPWLYTETEGGRRVCIEGQQQYRKGTYRLLHHLEMLREPEAWLSEEACPEIKYRLYGDGNFDLSVTSKEEGFFIPSVKLLDEVKAGDLIGIIYGLFGEIKEKVISPQDGIMIGITVMPKVDKGGVICAITQDYDNVVSSEGKDLWKAIDLRNG</sequence>
<comment type="cofactor">
    <cofactor evidence="1">
        <name>Zn(2+)</name>
        <dbReference type="ChEBI" id="CHEBI:29105"/>
    </cofactor>
</comment>
<keyword evidence="7" id="KW-1185">Reference proteome</keyword>
<proteinExistence type="predicted"/>
<evidence type="ECO:0000259" key="5">
    <source>
        <dbReference type="Pfam" id="PF24827"/>
    </source>
</evidence>
<evidence type="ECO:0000256" key="1">
    <source>
        <dbReference type="ARBA" id="ARBA00001947"/>
    </source>
</evidence>
<dbReference type="RefSeq" id="WP_377566313.1">
    <property type="nucleotide sequence ID" value="NZ_JBHTJZ010000030.1"/>
</dbReference>
<dbReference type="InterPro" id="IPR043795">
    <property type="entry name" value="N-alpha-Ac-DABA-like"/>
</dbReference>
<dbReference type="Pfam" id="PF24827">
    <property type="entry name" value="AstE_AspA_cat"/>
    <property type="match status" value="1"/>
</dbReference>
<gene>
    <name evidence="6" type="ORF">ACFQ2I_17110</name>
</gene>
<organism evidence="6 7">
    <name type="scientific">Paenibacillus chungangensis</name>
    <dbReference type="NCBI Taxonomy" id="696535"/>
    <lineage>
        <taxon>Bacteria</taxon>
        <taxon>Bacillati</taxon>
        <taxon>Bacillota</taxon>
        <taxon>Bacilli</taxon>
        <taxon>Bacillales</taxon>
        <taxon>Paenibacillaceae</taxon>
        <taxon>Paenibacillus</taxon>
    </lineage>
</organism>
<evidence type="ECO:0000256" key="2">
    <source>
        <dbReference type="ARBA" id="ARBA00022723"/>
    </source>
</evidence>
<evidence type="ECO:0000256" key="4">
    <source>
        <dbReference type="ARBA" id="ARBA00022833"/>
    </source>
</evidence>
<dbReference type="PIRSF" id="PIRSF039012">
    <property type="entry name" value="ASP"/>
    <property type="match status" value="1"/>
</dbReference>
<dbReference type="InterPro" id="IPR055438">
    <property type="entry name" value="AstE_AspA_cat"/>
</dbReference>
<dbReference type="EMBL" id="JBHTJZ010000030">
    <property type="protein sequence ID" value="MFD0961085.1"/>
    <property type="molecule type" value="Genomic_DNA"/>
</dbReference>
<dbReference type="CDD" id="cd06230">
    <property type="entry name" value="M14_ASTE_ASPA_like"/>
    <property type="match status" value="1"/>
</dbReference>
<keyword evidence="2" id="KW-0479">Metal-binding</keyword>
<dbReference type="Gene3D" id="3.40.630.10">
    <property type="entry name" value="Zn peptidases"/>
    <property type="match status" value="1"/>
</dbReference>
<name>A0ABW3HUX5_9BACL</name>
<protein>
    <submittedName>
        <fullName evidence="6">Succinylglutamate desuccinylase/aspartoacylase family protein</fullName>
    </submittedName>
</protein>